<gene>
    <name evidence="2" type="ORF">BN1205_021280</name>
</gene>
<dbReference type="AlphaFoldDB" id="A0A0F7V4K6"/>
<dbReference type="EMBL" id="LN714498">
    <property type="protein sequence ID" value="CEL75070.1"/>
    <property type="molecule type" value="Genomic_DNA"/>
</dbReference>
<protein>
    <submittedName>
        <fullName evidence="2">Uncharacterized protein</fullName>
    </submittedName>
</protein>
<evidence type="ECO:0000313" key="2">
    <source>
        <dbReference type="EMBL" id="CEL75070.1"/>
    </source>
</evidence>
<accession>A0A0F7V4K6</accession>
<reference evidence="2" key="1">
    <citation type="journal article" date="2015" name="PLoS ONE">
        <title>Comprehensive Evaluation of Toxoplasma gondii VEG and Neospora caninum LIV Genomes with Tachyzoite Stage Transcriptome and Proteome Defines Novel Transcript Features.</title>
        <authorList>
            <person name="Ramaprasad A."/>
            <person name="Mourier T."/>
            <person name="Naeem R."/>
            <person name="Malas T.B."/>
            <person name="Moussa E."/>
            <person name="Panigrahi A."/>
            <person name="Vermont S.J."/>
            <person name="Otto T.D."/>
            <person name="Wastling J."/>
            <person name="Pain A."/>
        </authorList>
    </citation>
    <scope>NUCLEOTIDE SEQUENCE</scope>
    <source>
        <strain evidence="2">VEG</strain>
    </source>
</reference>
<evidence type="ECO:0000256" key="1">
    <source>
        <dbReference type="SAM" id="MobiDB-lite"/>
    </source>
</evidence>
<organism evidence="2">
    <name type="scientific">Toxoplasma gondii (strain ATCC 50861 / VEG)</name>
    <dbReference type="NCBI Taxonomy" id="432359"/>
    <lineage>
        <taxon>Eukaryota</taxon>
        <taxon>Sar</taxon>
        <taxon>Alveolata</taxon>
        <taxon>Apicomplexa</taxon>
        <taxon>Conoidasida</taxon>
        <taxon>Coccidia</taxon>
        <taxon>Eucoccidiorida</taxon>
        <taxon>Eimeriorina</taxon>
        <taxon>Sarcocystidae</taxon>
        <taxon>Toxoplasma</taxon>
    </lineage>
</organism>
<sequence>MEKTVFLRVFHTLSWQPRMHCPEAARDEFCESEESEGGRGCQRAAVFRLKFCCVCVASPPCHRVRVSSKLEVSGIRKITCASGTFERKDREHSQPPHLNAVKHKRTPHH</sequence>
<feature type="region of interest" description="Disordered" evidence="1">
    <location>
        <begin position="86"/>
        <end position="109"/>
    </location>
</feature>
<name>A0A0F7V4K6_TOXGV</name>
<feature type="compositionally biased region" description="Basic residues" evidence="1">
    <location>
        <begin position="100"/>
        <end position="109"/>
    </location>
</feature>
<proteinExistence type="predicted"/>